<evidence type="ECO:0000256" key="4">
    <source>
        <dbReference type="ARBA" id="ARBA00022475"/>
    </source>
</evidence>
<keyword evidence="5 9" id="KW-0812">Transmembrane</keyword>
<keyword evidence="10" id="KW-0282">Flagellum</keyword>
<dbReference type="NCBIfam" id="NF004671">
    <property type="entry name" value="PRK06010.1"/>
    <property type="match status" value="1"/>
</dbReference>
<dbReference type="PRINTS" id="PR00952">
    <property type="entry name" value="TYPE3IMQPROT"/>
</dbReference>
<evidence type="ECO:0000256" key="7">
    <source>
        <dbReference type="ARBA" id="ARBA00023136"/>
    </source>
</evidence>
<comment type="subcellular location">
    <subcellularLocation>
        <location evidence="1 9">Cell membrane</location>
        <topology evidence="1">Multi-pass membrane protein</topology>
    </subcellularLocation>
    <subcellularLocation>
        <location evidence="9">Bacterial flagellum basal body</location>
    </subcellularLocation>
</comment>
<evidence type="ECO:0000313" key="13">
    <source>
        <dbReference type="Proteomes" id="UP000182800"/>
    </source>
</evidence>
<evidence type="ECO:0000256" key="1">
    <source>
        <dbReference type="ARBA" id="ARBA00004651"/>
    </source>
</evidence>
<dbReference type="Pfam" id="PF01313">
    <property type="entry name" value="Bac_export_3"/>
    <property type="match status" value="1"/>
</dbReference>
<keyword evidence="7 9" id="KW-0472">Membrane</keyword>
<evidence type="ECO:0000256" key="8">
    <source>
        <dbReference type="ARBA" id="ARBA00023143"/>
    </source>
</evidence>
<proteinExistence type="inferred from homology"/>
<reference evidence="11 13" key="2">
    <citation type="submission" date="2016-08" db="EMBL/GenBank/DDBJ databases">
        <authorList>
            <person name="Varghese N."/>
            <person name="Submissions Spin"/>
        </authorList>
    </citation>
    <scope>NUCLEOTIDE SEQUENCE [LARGE SCALE GENOMIC DNA]</scope>
    <source>
        <strain evidence="11 13">HL-109</strain>
    </source>
</reference>
<name>A0A0P8BI44_9HYPH</name>
<evidence type="ECO:0000313" key="11">
    <source>
        <dbReference type="EMBL" id="SCC79116.1"/>
    </source>
</evidence>
<keyword evidence="8 9" id="KW-0975">Bacterial flagellum</keyword>
<evidence type="ECO:0000313" key="10">
    <source>
        <dbReference type="EMBL" id="KPQ08895.1"/>
    </source>
</evidence>
<dbReference type="InterPro" id="IPR006305">
    <property type="entry name" value="FliQ"/>
</dbReference>
<evidence type="ECO:0000256" key="6">
    <source>
        <dbReference type="ARBA" id="ARBA00022989"/>
    </source>
</evidence>
<dbReference type="OrthoDB" id="9806440at2"/>
<evidence type="ECO:0000256" key="2">
    <source>
        <dbReference type="ARBA" id="ARBA00006156"/>
    </source>
</evidence>
<dbReference type="EMBL" id="LJSX01000039">
    <property type="protein sequence ID" value="KPQ08895.1"/>
    <property type="molecule type" value="Genomic_DNA"/>
</dbReference>
<evidence type="ECO:0000256" key="5">
    <source>
        <dbReference type="ARBA" id="ARBA00022692"/>
    </source>
</evidence>
<organism evidence="10 12">
    <name type="scientific">Saliniramus fredricksonii</name>
    <dbReference type="NCBI Taxonomy" id="1653334"/>
    <lineage>
        <taxon>Bacteria</taxon>
        <taxon>Pseudomonadati</taxon>
        <taxon>Pseudomonadota</taxon>
        <taxon>Alphaproteobacteria</taxon>
        <taxon>Hyphomicrobiales</taxon>
        <taxon>Salinarimonadaceae</taxon>
        <taxon>Saliniramus</taxon>
    </lineage>
</organism>
<dbReference type="AlphaFoldDB" id="A0A0P8BI44"/>
<keyword evidence="10" id="KW-0966">Cell projection</keyword>
<dbReference type="EMBL" id="FMBM01000001">
    <property type="protein sequence ID" value="SCC79116.1"/>
    <property type="molecule type" value="Genomic_DNA"/>
</dbReference>
<keyword evidence="10" id="KW-0969">Cilium</keyword>
<accession>A0A0P8BI44</accession>
<dbReference type="PATRIC" id="fig|1653334.4.peg.1329"/>
<evidence type="ECO:0000256" key="3">
    <source>
        <dbReference type="ARBA" id="ARBA00021718"/>
    </source>
</evidence>
<dbReference type="Proteomes" id="UP000182800">
    <property type="component" value="Unassembled WGS sequence"/>
</dbReference>
<keyword evidence="6 9" id="KW-1133">Transmembrane helix</keyword>
<dbReference type="RefSeq" id="WP_074443610.1">
    <property type="nucleotide sequence ID" value="NZ_FMBM01000001.1"/>
</dbReference>
<evidence type="ECO:0000256" key="9">
    <source>
        <dbReference type="RuleBase" id="RU364090"/>
    </source>
</evidence>
<feature type="transmembrane region" description="Helical" evidence="9">
    <location>
        <begin position="51"/>
        <end position="74"/>
    </location>
</feature>
<protein>
    <recommendedName>
        <fullName evidence="3 9">Flagellar biosynthetic protein FliQ</fullName>
    </recommendedName>
</protein>
<gene>
    <name evidence="10" type="primary">fliQ-2</name>
    <name evidence="9" type="synonym">fliQ</name>
    <name evidence="11" type="ORF">GA0071312_0687</name>
    <name evidence="10" type="ORF">HLUCCO17_16825</name>
</gene>
<evidence type="ECO:0000313" key="12">
    <source>
        <dbReference type="Proteomes" id="UP000050497"/>
    </source>
</evidence>
<dbReference type="PIRSF" id="PIRSF004669">
    <property type="entry name" value="FliQ"/>
    <property type="match status" value="1"/>
</dbReference>
<sequence>MNAVDALDMIRDAIWVVIAGSGPIVGVAMLVGVVIALLQALTQIQEMTLTFIPKIVAILLMFLVSAPFVGAQIYGFTERVYGYIETGF</sequence>
<dbReference type="STRING" id="1653334.GA0071312_0687"/>
<dbReference type="GO" id="GO:0005886">
    <property type="term" value="C:plasma membrane"/>
    <property type="evidence" value="ECO:0007669"/>
    <property type="project" value="UniProtKB-SubCell"/>
</dbReference>
<comment type="caution">
    <text evidence="10">The sequence shown here is derived from an EMBL/GenBank/DDBJ whole genome shotgun (WGS) entry which is preliminary data.</text>
</comment>
<reference evidence="10 12" key="1">
    <citation type="submission" date="2015-09" db="EMBL/GenBank/DDBJ databases">
        <title>Identification and resolution of microdiversity through metagenomic sequencing of parallel consortia.</title>
        <authorList>
            <person name="Nelson W.C."/>
            <person name="Romine M.F."/>
            <person name="Lindemann S.R."/>
        </authorList>
    </citation>
    <scope>NUCLEOTIDE SEQUENCE [LARGE SCALE GENOMIC DNA]</scope>
    <source>
        <strain evidence="10">HL-109</strain>
    </source>
</reference>
<keyword evidence="4 9" id="KW-1003">Cell membrane</keyword>
<dbReference type="Proteomes" id="UP000050497">
    <property type="component" value="Unassembled WGS sequence"/>
</dbReference>
<feature type="transmembrane region" description="Helical" evidence="9">
    <location>
        <begin position="13"/>
        <end position="39"/>
    </location>
</feature>
<dbReference type="InterPro" id="IPR002191">
    <property type="entry name" value="Bac_export_3"/>
</dbReference>
<dbReference type="NCBIfam" id="TIGR01402">
    <property type="entry name" value="fliQ"/>
    <property type="match status" value="1"/>
</dbReference>
<dbReference type="GO" id="GO:0009425">
    <property type="term" value="C:bacterial-type flagellum basal body"/>
    <property type="evidence" value="ECO:0007669"/>
    <property type="project" value="UniProtKB-SubCell"/>
</dbReference>
<keyword evidence="13" id="KW-1185">Reference proteome</keyword>
<dbReference type="PANTHER" id="PTHR34040:SF2">
    <property type="entry name" value="FLAGELLAR BIOSYNTHETIC PROTEIN FLIQ"/>
    <property type="match status" value="1"/>
</dbReference>
<dbReference type="GO" id="GO:0009306">
    <property type="term" value="P:protein secretion"/>
    <property type="evidence" value="ECO:0007669"/>
    <property type="project" value="InterPro"/>
</dbReference>
<comment type="similarity">
    <text evidence="2 9">Belongs to the FliQ/MopD/SpaQ family.</text>
</comment>
<comment type="function">
    <text evidence="9">Role in flagellar biosynthesis.</text>
</comment>
<dbReference type="PANTHER" id="PTHR34040">
    <property type="entry name" value="FLAGELLAR BIOSYNTHETIC PROTEIN FLIQ"/>
    <property type="match status" value="1"/>
</dbReference>
<dbReference type="GO" id="GO:0044780">
    <property type="term" value="P:bacterial-type flagellum assembly"/>
    <property type="evidence" value="ECO:0007669"/>
    <property type="project" value="InterPro"/>
</dbReference>